<accession>A0A2I1HHC5</accession>
<reference evidence="1 2" key="1">
    <citation type="submission" date="2015-10" db="EMBL/GenBank/DDBJ databases">
        <title>Genome analyses suggest a sexual origin of heterokaryosis in a supposedly ancient asexual fungus.</title>
        <authorList>
            <person name="Ropars J."/>
            <person name="Sedzielewska K."/>
            <person name="Noel J."/>
            <person name="Charron P."/>
            <person name="Farinelli L."/>
            <person name="Marton T."/>
            <person name="Kruger M."/>
            <person name="Pelin A."/>
            <person name="Brachmann A."/>
            <person name="Corradi N."/>
        </authorList>
    </citation>
    <scope>NUCLEOTIDE SEQUENCE [LARGE SCALE GENOMIC DNA]</scope>
    <source>
        <strain evidence="1 2">A4</strain>
    </source>
</reference>
<organism evidence="1 2">
    <name type="scientific">Rhizophagus irregularis</name>
    <dbReference type="NCBI Taxonomy" id="588596"/>
    <lineage>
        <taxon>Eukaryota</taxon>
        <taxon>Fungi</taxon>
        <taxon>Fungi incertae sedis</taxon>
        <taxon>Mucoromycota</taxon>
        <taxon>Glomeromycotina</taxon>
        <taxon>Glomeromycetes</taxon>
        <taxon>Glomerales</taxon>
        <taxon>Glomeraceae</taxon>
        <taxon>Rhizophagus</taxon>
    </lineage>
</organism>
<evidence type="ECO:0000313" key="2">
    <source>
        <dbReference type="Proteomes" id="UP000234323"/>
    </source>
</evidence>
<dbReference type="AlphaFoldDB" id="A0A2I1HHC5"/>
<dbReference type="VEuPathDB" id="FungiDB:RhiirFUN_010537"/>
<protein>
    <submittedName>
        <fullName evidence="1">Uncharacterized protein</fullName>
    </submittedName>
</protein>
<dbReference type="EMBL" id="LLXI01002928">
    <property type="protein sequence ID" value="PKY58268.1"/>
    <property type="molecule type" value="Genomic_DNA"/>
</dbReference>
<dbReference type="VEuPathDB" id="FungiDB:FUN_005703"/>
<evidence type="ECO:0000313" key="1">
    <source>
        <dbReference type="EMBL" id="PKY58268.1"/>
    </source>
</evidence>
<sequence length="273" mass="32297">MTEREYKDGKFRPGERTSHIYCTVCDLLVFILNNTEKCANNHLNECIARIEQRRVVYVRSILLKRKIKKGLSSDEINKLYGVYLSYRKSYEGNYPDWPEFIVRMAYRVLNSAKAIQQTWWKYKLGPETRAQRVWNMVRNGGTPDRKKYLGMIRKGQMVKNPETQEEYAIACDEFYALFKKHYSQCIGIIDPAKCTPPYEEYVYCSPSRWIEAKKHQLRRRLDKAVYGSNPDFSGRFLIELLRLFRAGLKGTASVRKMQGNRLLIEYCIYLNYI</sequence>
<keyword evidence="2" id="KW-1185">Reference proteome</keyword>
<dbReference type="VEuPathDB" id="FungiDB:FUN_025163"/>
<name>A0A2I1HHC5_9GLOM</name>
<comment type="caution">
    <text evidence="1">The sequence shown here is derived from an EMBL/GenBank/DDBJ whole genome shotgun (WGS) entry which is preliminary data.</text>
</comment>
<dbReference type="VEuPathDB" id="FungiDB:RhiirA1_487540"/>
<dbReference type="Proteomes" id="UP000234323">
    <property type="component" value="Unassembled WGS sequence"/>
</dbReference>
<proteinExistence type="predicted"/>
<gene>
    <name evidence="1" type="ORF">RhiirA4_480033</name>
</gene>